<dbReference type="AlphaFoldDB" id="A0A1C4CEP8"/>
<keyword evidence="4" id="KW-1185">Reference proteome</keyword>
<accession>A0A1C4CEP8</accession>
<evidence type="ECO:0000313" key="3">
    <source>
        <dbReference type="EMBL" id="SCC17601.1"/>
    </source>
</evidence>
<dbReference type="GO" id="GO:0005576">
    <property type="term" value="C:extracellular region"/>
    <property type="evidence" value="ECO:0007669"/>
    <property type="project" value="TreeGrafter"/>
</dbReference>
<dbReference type="RefSeq" id="WP_088237908.1">
    <property type="nucleotide sequence ID" value="NZ_FMAY01000007.1"/>
</dbReference>
<name>A0A1C4CEP8_9ENTR</name>
<dbReference type="Gene3D" id="1.20.1270.180">
    <property type="match status" value="1"/>
</dbReference>
<evidence type="ECO:0000313" key="4">
    <source>
        <dbReference type="Proteomes" id="UP000198975"/>
    </source>
</evidence>
<sequence length="276" mass="30537">MPGCTDTLRQHYTQLFTVAALFAAANAVAATPGEGISGQWRIISVNTDQRAMTYPATKYNDPRLVGRVLNFGQDAIRGDVDGGIDCQQPTYNSQPEMTLNAVIQQTSGEHNDAPVTPVAEDYELNIPGDQKITPQLVSCKQGHLGPDGVVMKNWVALIAADRLITNWSENGYLMLQRVKPGEKTAPSFSCNAKLSTVEKTICDSDELSAWDRSVTDAYQTWQSEQEEIQPADKAVMDKMKSEQRAWLAKRNQCQSDAVCITKAMRERVSEIMSKVY</sequence>
<organism evidence="3 4">
    <name type="scientific">Kosakonia oryzendophytica</name>
    <dbReference type="NCBI Taxonomy" id="1005665"/>
    <lineage>
        <taxon>Bacteria</taxon>
        <taxon>Pseudomonadati</taxon>
        <taxon>Pseudomonadota</taxon>
        <taxon>Gammaproteobacteria</taxon>
        <taxon>Enterobacterales</taxon>
        <taxon>Enterobacteriaceae</taxon>
        <taxon>Kosakonia</taxon>
    </lineage>
</organism>
<dbReference type="InterPro" id="IPR009739">
    <property type="entry name" value="LprI-like_N"/>
</dbReference>
<evidence type="ECO:0000256" key="1">
    <source>
        <dbReference type="SAM" id="SignalP"/>
    </source>
</evidence>
<dbReference type="Pfam" id="PF07007">
    <property type="entry name" value="LprI"/>
    <property type="match status" value="1"/>
</dbReference>
<dbReference type="EMBL" id="FMAY01000007">
    <property type="protein sequence ID" value="SCC17601.1"/>
    <property type="molecule type" value="Genomic_DNA"/>
</dbReference>
<dbReference type="InterPro" id="IPR052755">
    <property type="entry name" value="Lysozyme_Inhibitor_LprI"/>
</dbReference>
<dbReference type="OrthoDB" id="5957809at2"/>
<keyword evidence="1" id="KW-0732">Signal</keyword>
<gene>
    <name evidence="3" type="ORF">GA0061071_107172</name>
</gene>
<feature type="signal peptide" evidence="1">
    <location>
        <begin position="1"/>
        <end position="29"/>
    </location>
</feature>
<dbReference type="PANTHER" id="PTHR37549">
    <property type="entry name" value="LIPOPROTEIN LPRI"/>
    <property type="match status" value="1"/>
</dbReference>
<evidence type="ECO:0000259" key="2">
    <source>
        <dbReference type="Pfam" id="PF07007"/>
    </source>
</evidence>
<feature type="chain" id="PRO_5008689835" description="Lysozyme inhibitor LprI-like N-terminal domain-containing protein" evidence="1">
    <location>
        <begin position="30"/>
        <end position="276"/>
    </location>
</feature>
<dbReference type="PANTHER" id="PTHR37549:SF1">
    <property type="entry name" value="LIPOPROTEIN LPRI"/>
    <property type="match status" value="1"/>
</dbReference>
<dbReference type="Proteomes" id="UP000198975">
    <property type="component" value="Unassembled WGS sequence"/>
</dbReference>
<reference evidence="4" key="1">
    <citation type="submission" date="2016-08" db="EMBL/GenBank/DDBJ databases">
        <authorList>
            <person name="Varghese N."/>
            <person name="Submissions Spin"/>
        </authorList>
    </citation>
    <scope>NUCLEOTIDE SEQUENCE [LARGE SCALE GENOMIC DNA]</scope>
    <source>
        <strain evidence="4">REICA_082</strain>
    </source>
</reference>
<protein>
    <recommendedName>
        <fullName evidence="2">Lysozyme inhibitor LprI-like N-terminal domain-containing protein</fullName>
    </recommendedName>
</protein>
<proteinExistence type="predicted"/>
<feature type="domain" description="Lysozyme inhibitor LprI-like N-terminal" evidence="2">
    <location>
        <begin position="190"/>
        <end position="253"/>
    </location>
</feature>